<dbReference type="Proteomes" id="UP000885750">
    <property type="component" value="Unassembled WGS sequence"/>
</dbReference>
<dbReference type="InterPro" id="IPR036922">
    <property type="entry name" value="Rieske_2Fe-2S_sf"/>
</dbReference>
<dbReference type="EMBL" id="DRMS01000053">
    <property type="protein sequence ID" value="HFC91468.1"/>
    <property type="molecule type" value="Genomic_DNA"/>
</dbReference>
<evidence type="ECO:0000313" key="2">
    <source>
        <dbReference type="EMBL" id="HFC91468.1"/>
    </source>
</evidence>
<feature type="transmembrane region" description="Helical" evidence="1">
    <location>
        <begin position="12"/>
        <end position="34"/>
    </location>
</feature>
<accession>A0A7V2T169</accession>
<dbReference type="Gene3D" id="2.102.10.10">
    <property type="entry name" value="Rieske [2Fe-2S] iron-sulphur domain"/>
    <property type="match status" value="1"/>
</dbReference>
<evidence type="ECO:0008006" key="3">
    <source>
        <dbReference type="Google" id="ProtNLM"/>
    </source>
</evidence>
<dbReference type="GO" id="GO:0051537">
    <property type="term" value="F:2 iron, 2 sulfur cluster binding"/>
    <property type="evidence" value="ECO:0007669"/>
    <property type="project" value="InterPro"/>
</dbReference>
<gene>
    <name evidence="2" type="ORF">ENJ51_01500</name>
</gene>
<reference evidence="2" key="1">
    <citation type="journal article" date="2020" name="mSystems">
        <title>Genome- and Community-Level Interaction Insights into Carbon Utilization and Element Cycling Functions of Hydrothermarchaeota in Hydrothermal Sediment.</title>
        <authorList>
            <person name="Zhou Z."/>
            <person name="Liu Y."/>
            <person name="Xu W."/>
            <person name="Pan J."/>
            <person name="Luo Z.H."/>
            <person name="Li M."/>
        </authorList>
    </citation>
    <scope>NUCLEOTIDE SEQUENCE [LARGE SCALE GENOMIC DNA]</scope>
    <source>
        <strain evidence="2">HyVt-493</strain>
    </source>
</reference>
<proteinExistence type="predicted"/>
<dbReference type="AlphaFoldDB" id="A0A7V2T169"/>
<name>A0A7V2T169_LEUMU</name>
<keyword evidence="1" id="KW-0812">Transmembrane</keyword>
<sequence>MKDKRQTYRVILQLMTYIGVALFIGVMFGSAFVADEEQQEEPPENIEMSLQQLAVGELTHVLWQGKRVSILHRNDAQQNAYFVFYDMGDSGNCPLFFNGRILKDTCTGTQYNQLGEPIGQSRADDLESPPHYFLAIRKKLFIGTWK</sequence>
<evidence type="ECO:0000256" key="1">
    <source>
        <dbReference type="SAM" id="Phobius"/>
    </source>
</evidence>
<keyword evidence="1" id="KW-1133">Transmembrane helix</keyword>
<protein>
    <recommendedName>
        <fullName evidence="3">Rieske domain-containing protein</fullName>
    </recommendedName>
</protein>
<keyword evidence="1" id="KW-0472">Membrane</keyword>
<organism evidence="2">
    <name type="scientific">Leucothrix mucor</name>
    <dbReference type="NCBI Taxonomy" id="45248"/>
    <lineage>
        <taxon>Bacteria</taxon>
        <taxon>Pseudomonadati</taxon>
        <taxon>Pseudomonadota</taxon>
        <taxon>Gammaproteobacteria</taxon>
        <taxon>Thiotrichales</taxon>
        <taxon>Thiotrichaceae</taxon>
        <taxon>Leucothrix</taxon>
    </lineage>
</organism>
<comment type="caution">
    <text evidence="2">The sequence shown here is derived from an EMBL/GenBank/DDBJ whole genome shotgun (WGS) entry which is preliminary data.</text>
</comment>